<organism evidence="3 4">
    <name type="scientific">Prorocentrum cordatum</name>
    <dbReference type="NCBI Taxonomy" id="2364126"/>
    <lineage>
        <taxon>Eukaryota</taxon>
        <taxon>Sar</taxon>
        <taxon>Alveolata</taxon>
        <taxon>Dinophyceae</taxon>
        <taxon>Prorocentrales</taxon>
        <taxon>Prorocentraceae</taxon>
        <taxon>Prorocentrum</taxon>
    </lineage>
</organism>
<sequence length="1085" mass="119449">MWGQQLLGTACRSHRERPCGIQDPFPPGPPLVHGGQTWSGREEILRGGASDLRRTSQEVASDSAQAVASAPGPTPPGEVECPSADSDDPDRAECLAMNPPPTDPVRVLFCVLWAAWAIGLSVFLAIYFFRMAGSGLDTSVVASGVLTNFVEGIFFLFRSAYYVTRVPSYMFPYGLAIQFFSGVGLWFTAIAMFFYGRGWNKELVWTILFSIGGTLSVSYTIFLLKGYFLVGQALFVPWFEIAQVFLLSNVIAIRGTAKGEGAVAACQFLSGFSLMFGVHIIGMGLNATGHEDFEKVFFPFQIICQMIGSLTTTLALIKMTELGMFNDRSHEQIQYPPGLLATLHAEREARDAHKVGVTAVVSPEGIWSIGVVFVLLGYGLSTLMLFTVAIPRKRAEGIDLMEVDPVLRLYGTLHPCILLDYLPGTLFAQPLFDLSVLISQVSAAVSLVRAALFGDVFILGIFAFMFGVYMPLSCLFQLVFTFNPTYTSVLLHSIPYILDNISKGWYCFCTAYAVWQWPELVFREQVHCTFAAGFYILAIVYGTFFMSSKLMSNAGLGCDGLDPSMIFANSTVLGACPANEVLKVKVDPFPLIMTLFAQGLLFSLGLVSPLKNRPLAFEVRCWESGIPADLSADPHGALAIQETQQQERRFFTSATGGNGHGLRLLAKRPLLFAMLVLAFSMYSAKWLAEKVYGEQVDDWDYRDKFITQPSASIVAVGWIVVLQFLAANVALVVTSEYRNNYDGFVRWVVYISGLLLLCTGVTAHAGTIPHAPAWFHGPEAFLVALALWILKDVLLLQQLLDRARTSLLQSGGHVLVTMVWLEMGLAVLAGVSVLAAAFSRIVAWSLGSGFKMPDYGWMALVVLYSLFDVRRVQVILSNVRCADQVDLLGTRFFRGWTEDLKEAYETVPVQEVERDISAGHTEYLKDHVERLPEAAGAGPRRGPRVTPATRPFRISQRQAPGLSSCRRAGSCRPPGRPRAVWSASPAPRPREEEGDLCLGDAQGDSLALPRVLQLLRACGVTRHLVQFGDSARVWRQRRADEKLHARTCDETRAASMPPRGATSIVRTWPEELAGEDLRRGHGDRF</sequence>
<feature type="transmembrane region" description="Helical" evidence="2">
    <location>
        <begin position="780"/>
        <end position="800"/>
    </location>
</feature>
<accession>A0ABN9U3H1</accession>
<feature type="transmembrane region" description="Helical" evidence="2">
    <location>
        <begin position="670"/>
        <end position="688"/>
    </location>
</feature>
<protein>
    <submittedName>
        <fullName evidence="3">Uncharacterized protein</fullName>
    </submittedName>
</protein>
<feature type="region of interest" description="Disordered" evidence="1">
    <location>
        <begin position="64"/>
        <end position="90"/>
    </location>
</feature>
<keyword evidence="4" id="KW-1185">Reference proteome</keyword>
<feature type="transmembrane region" description="Helical" evidence="2">
    <location>
        <begin position="366"/>
        <end position="390"/>
    </location>
</feature>
<feature type="transmembrane region" description="Helical" evidence="2">
    <location>
        <begin position="203"/>
        <end position="224"/>
    </location>
</feature>
<feature type="transmembrane region" description="Helical" evidence="2">
    <location>
        <begin position="107"/>
        <end position="129"/>
    </location>
</feature>
<proteinExistence type="predicted"/>
<evidence type="ECO:0000313" key="4">
    <source>
        <dbReference type="Proteomes" id="UP001189429"/>
    </source>
</evidence>
<feature type="region of interest" description="Disordered" evidence="1">
    <location>
        <begin position="960"/>
        <end position="993"/>
    </location>
</feature>
<feature type="transmembrane region" description="Helical" evidence="2">
    <location>
        <begin position="527"/>
        <end position="546"/>
    </location>
</feature>
<dbReference type="EMBL" id="CAUYUJ010015356">
    <property type="protein sequence ID" value="CAK0852905.1"/>
    <property type="molecule type" value="Genomic_DNA"/>
</dbReference>
<feature type="region of interest" description="Disordered" evidence="1">
    <location>
        <begin position="16"/>
        <end position="37"/>
    </location>
</feature>
<reference evidence="3" key="1">
    <citation type="submission" date="2023-10" db="EMBL/GenBank/DDBJ databases">
        <authorList>
            <person name="Chen Y."/>
            <person name="Shah S."/>
            <person name="Dougan E. K."/>
            <person name="Thang M."/>
            <person name="Chan C."/>
        </authorList>
    </citation>
    <scope>NUCLEOTIDE SEQUENCE [LARGE SCALE GENOMIC DNA]</scope>
</reference>
<feature type="transmembrane region" description="Helical" evidence="2">
    <location>
        <begin position="262"/>
        <end position="285"/>
    </location>
</feature>
<dbReference type="Proteomes" id="UP001189429">
    <property type="component" value="Unassembled WGS sequence"/>
</dbReference>
<feature type="transmembrane region" description="Helical" evidence="2">
    <location>
        <begin position="236"/>
        <end position="256"/>
    </location>
</feature>
<comment type="caution">
    <text evidence="3">The sequence shown here is derived from an EMBL/GenBank/DDBJ whole genome shotgun (WGS) entry which is preliminary data.</text>
</comment>
<feature type="transmembrane region" description="Helical" evidence="2">
    <location>
        <begin position="744"/>
        <end position="768"/>
    </location>
</feature>
<name>A0ABN9U3H1_9DINO</name>
<gene>
    <name evidence="3" type="ORF">PCOR1329_LOCUS44551</name>
</gene>
<feature type="transmembrane region" description="Helical" evidence="2">
    <location>
        <begin position="175"/>
        <end position="197"/>
    </location>
</feature>
<feature type="transmembrane region" description="Helical" evidence="2">
    <location>
        <begin position="812"/>
        <end position="838"/>
    </location>
</feature>
<feature type="transmembrane region" description="Helical" evidence="2">
    <location>
        <begin position="708"/>
        <end position="732"/>
    </location>
</feature>
<evidence type="ECO:0000313" key="3">
    <source>
        <dbReference type="EMBL" id="CAK0852905.1"/>
    </source>
</evidence>
<feature type="transmembrane region" description="Helical" evidence="2">
    <location>
        <begin position="141"/>
        <end position="163"/>
    </location>
</feature>
<evidence type="ECO:0000256" key="1">
    <source>
        <dbReference type="SAM" id="MobiDB-lite"/>
    </source>
</evidence>
<keyword evidence="2" id="KW-0812">Transmembrane</keyword>
<feature type="transmembrane region" description="Helical" evidence="2">
    <location>
        <begin position="589"/>
        <end position="610"/>
    </location>
</feature>
<keyword evidence="2" id="KW-0472">Membrane</keyword>
<feature type="transmembrane region" description="Helical" evidence="2">
    <location>
        <begin position="297"/>
        <end position="317"/>
    </location>
</feature>
<feature type="transmembrane region" description="Helical" evidence="2">
    <location>
        <begin position="494"/>
        <end position="515"/>
    </location>
</feature>
<evidence type="ECO:0000256" key="2">
    <source>
        <dbReference type="SAM" id="Phobius"/>
    </source>
</evidence>
<feature type="transmembrane region" description="Helical" evidence="2">
    <location>
        <begin position="456"/>
        <end position="482"/>
    </location>
</feature>
<keyword evidence="2" id="KW-1133">Transmembrane helix</keyword>